<feature type="transmembrane region" description="Helical" evidence="2">
    <location>
        <begin position="116"/>
        <end position="135"/>
    </location>
</feature>
<keyword evidence="2" id="KW-0472">Membrane</keyword>
<comment type="caution">
    <text evidence="3">The sequence shown here is derived from an EMBL/GenBank/DDBJ whole genome shotgun (WGS) entry which is preliminary data.</text>
</comment>
<dbReference type="RefSeq" id="WP_377290950.1">
    <property type="nucleotide sequence ID" value="NZ_JBHSBM010000025.1"/>
</dbReference>
<feature type="transmembrane region" description="Helical" evidence="2">
    <location>
        <begin position="66"/>
        <end position="86"/>
    </location>
</feature>
<gene>
    <name evidence="3" type="ORF">ACFOWE_22530</name>
</gene>
<evidence type="ECO:0000313" key="3">
    <source>
        <dbReference type="EMBL" id="MFC4061086.1"/>
    </source>
</evidence>
<accession>A0ABV8IA81</accession>
<protein>
    <submittedName>
        <fullName evidence="3">Uncharacterized protein</fullName>
    </submittedName>
</protein>
<keyword evidence="2" id="KW-0812">Transmembrane</keyword>
<proteinExistence type="predicted"/>
<reference evidence="4" key="1">
    <citation type="journal article" date="2019" name="Int. J. Syst. Evol. Microbiol.">
        <title>The Global Catalogue of Microorganisms (GCM) 10K type strain sequencing project: providing services to taxonomists for standard genome sequencing and annotation.</title>
        <authorList>
            <consortium name="The Broad Institute Genomics Platform"/>
            <consortium name="The Broad Institute Genome Sequencing Center for Infectious Disease"/>
            <person name="Wu L."/>
            <person name="Ma J."/>
        </authorList>
    </citation>
    <scope>NUCLEOTIDE SEQUENCE [LARGE SCALE GENOMIC DNA]</scope>
    <source>
        <strain evidence="4">TBRC 4489</strain>
    </source>
</reference>
<feature type="region of interest" description="Disordered" evidence="1">
    <location>
        <begin position="170"/>
        <end position="199"/>
    </location>
</feature>
<keyword evidence="2" id="KW-1133">Transmembrane helix</keyword>
<organism evidence="3 4">
    <name type="scientific">Planomonospora corallina</name>
    <dbReference type="NCBI Taxonomy" id="1806052"/>
    <lineage>
        <taxon>Bacteria</taxon>
        <taxon>Bacillati</taxon>
        <taxon>Actinomycetota</taxon>
        <taxon>Actinomycetes</taxon>
        <taxon>Streptosporangiales</taxon>
        <taxon>Streptosporangiaceae</taxon>
        <taxon>Planomonospora</taxon>
    </lineage>
</organism>
<evidence type="ECO:0000256" key="1">
    <source>
        <dbReference type="SAM" id="MobiDB-lite"/>
    </source>
</evidence>
<sequence length="199" mass="21428">MTDDSRPSWRISQAEAVQMDILPGWYATRARRRRLAVIGAVSVALLWVNVVPAWTAERGDTPWPFFALLGFSTVLALPVISLLNVATRGVTALAEKQLDERQVAERLRATALAHRMVHGVLASLAAALLTAGVLVPDEIDVPASAALMALIALFMTNMMAPLLISAWRLPDPPPDDEDEDEDSRATPGAAQRIGGKTAT</sequence>
<feature type="transmembrane region" description="Helical" evidence="2">
    <location>
        <begin position="141"/>
        <end position="164"/>
    </location>
</feature>
<evidence type="ECO:0000256" key="2">
    <source>
        <dbReference type="SAM" id="Phobius"/>
    </source>
</evidence>
<feature type="transmembrane region" description="Helical" evidence="2">
    <location>
        <begin position="35"/>
        <end position="54"/>
    </location>
</feature>
<dbReference type="EMBL" id="JBHSBM010000025">
    <property type="protein sequence ID" value="MFC4061086.1"/>
    <property type="molecule type" value="Genomic_DNA"/>
</dbReference>
<feature type="compositionally biased region" description="Acidic residues" evidence="1">
    <location>
        <begin position="173"/>
        <end position="182"/>
    </location>
</feature>
<dbReference type="Proteomes" id="UP001595850">
    <property type="component" value="Unassembled WGS sequence"/>
</dbReference>
<evidence type="ECO:0000313" key="4">
    <source>
        <dbReference type="Proteomes" id="UP001595850"/>
    </source>
</evidence>
<keyword evidence="4" id="KW-1185">Reference proteome</keyword>
<name>A0ABV8IA81_9ACTN</name>